<comment type="subcellular location">
    <subcellularLocation>
        <location evidence="1">Periplasm</location>
    </subcellularLocation>
</comment>
<comment type="caution">
    <text evidence="6">The sequence shown here is derived from an EMBL/GenBank/DDBJ whole genome shotgun (WGS) entry which is preliminary data.</text>
</comment>
<gene>
    <name evidence="6" type="ORF">RU07_01625</name>
</gene>
<dbReference type="GO" id="GO:0015833">
    <property type="term" value="P:peptide transport"/>
    <property type="evidence" value="ECO:0007669"/>
    <property type="project" value="TreeGrafter"/>
</dbReference>
<dbReference type="InterPro" id="IPR039424">
    <property type="entry name" value="SBP_5"/>
</dbReference>
<evidence type="ECO:0000256" key="3">
    <source>
        <dbReference type="ARBA" id="ARBA00022448"/>
    </source>
</evidence>
<dbReference type="Pfam" id="PF00496">
    <property type="entry name" value="SBP_bac_5"/>
    <property type="match status" value="1"/>
</dbReference>
<name>A0A0D0KZQ4_AGRTU</name>
<dbReference type="EMBL" id="JXQV01000002">
    <property type="protein sequence ID" value="KIQ05561.1"/>
    <property type="molecule type" value="Genomic_DNA"/>
</dbReference>
<sequence length="531" mass="57364">MQFLEGFRPPILALAIATATSAGFVGITAALAEELRVGTQLKLMTLDPHYADLIENNALLAHIYERLVRQDEHLNPQPALAVSWKRLSPTQWEFKLRDGVRFHDGSAFSAQDVIYSIERVRDFLKPPSGGFQGYTKPIKSVTAPDPMTVVIETNGEAPTLPLQMTTLFVLPHKANGFATTEELNAGAQPNGTGPYKFKAWQSGERLTLSSNPEYWGGAPAWSDVAFRVIESPAARVAALTTGDVDLADFIPARDVEGLKARKIEIGSTAASRSNFVQFDIGSDQPPGVTSKDGKPIGNPFRDKRVRQALTMATDRSFITDRILSGYGTAAAQLFPPGLAGTSDRLKVTPPDYAGAKALLTEAGYPDGFNVVLAGPGGRYPGDAESLQSIAQNWARVGVAVQPVVSPFSVFMTKRSNGEYPVWYGGCSGEAVTLCLDGVLASSDEARGTGSLNYGHYENKAFDKMLAKAKAMEEGPGRHEALARATEFVMTDYPTIPLYHYHLIVGHGPKVGSYTVHPRGWTMAMQAASRTE</sequence>
<dbReference type="PIRSF" id="PIRSF002741">
    <property type="entry name" value="MppA"/>
    <property type="match status" value="1"/>
</dbReference>
<dbReference type="GO" id="GO:1904680">
    <property type="term" value="F:peptide transmembrane transporter activity"/>
    <property type="evidence" value="ECO:0007669"/>
    <property type="project" value="TreeGrafter"/>
</dbReference>
<dbReference type="Proteomes" id="UP000035017">
    <property type="component" value="Unassembled WGS sequence"/>
</dbReference>
<dbReference type="Gene3D" id="3.10.105.10">
    <property type="entry name" value="Dipeptide-binding Protein, Domain 3"/>
    <property type="match status" value="1"/>
</dbReference>
<dbReference type="GO" id="GO:0043190">
    <property type="term" value="C:ATP-binding cassette (ABC) transporter complex"/>
    <property type="evidence" value="ECO:0007669"/>
    <property type="project" value="InterPro"/>
</dbReference>
<dbReference type="CDD" id="cd08498">
    <property type="entry name" value="PBP2_NikA_DppA_OppA_like_2"/>
    <property type="match status" value="1"/>
</dbReference>
<evidence type="ECO:0000256" key="1">
    <source>
        <dbReference type="ARBA" id="ARBA00004418"/>
    </source>
</evidence>
<comment type="similarity">
    <text evidence="2">Belongs to the bacterial solute-binding protein 5 family.</text>
</comment>
<proteinExistence type="inferred from homology"/>
<dbReference type="GO" id="GO:0030288">
    <property type="term" value="C:outer membrane-bounded periplasmic space"/>
    <property type="evidence" value="ECO:0007669"/>
    <property type="project" value="UniProtKB-ARBA"/>
</dbReference>
<dbReference type="Gene3D" id="3.40.190.10">
    <property type="entry name" value="Periplasmic binding protein-like II"/>
    <property type="match status" value="1"/>
</dbReference>
<evidence type="ECO:0000256" key="2">
    <source>
        <dbReference type="ARBA" id="ARBA00005695"/>
    </source>
</evidence>
<dbReference type="PANTHER" id="PTHR30290:SF9">
    <property type="entry name" value="OLIGOPEPTIDE-BINDING PROTEIN APPA"/>
    <property type="match status" value="1"/>
</dbReference>
<dbReference type="OrthoDB" id="9803988at2"/>
<feature type="domain" description="Solute-binding protein family 5" evidence="5">
    <location>
        <begin position="76"/>
        <end position="427"/>
    </location>
</feature>
<keyword evidence="3" id="KW-0813">Transport</keyword>
<evidence type="ECO:0000313" key="7">
    <source>
        <dbReference type="Proteomes" id="UP000035017"/>
    </source>
</evidence>
<dbReference type="PANTHER" id="PTHR30290">
    <property type="entry name" value="PERIPLASMIC BINDING COMPONENT OF ABC TRANSPORTER"/>
    <property type="match status" value="1"/>
</dbReference>
<keyword evidence="4" id="KW-0732">Signal</keyword>
<reference evidence="6 7" key="1">
    <citation type="submission" date="2014-12" db="EMBL/GenBank/DDBJ databases">
        <title>16Stimator: statistical estimation of ribosomal gene copy numbers from draft genome assemblies.</title>
        <authorList>
            <person name="Perisin M.A."/>
            <person name="Vetter M."/>
            <person name="Gilbert J.A."/>
            <person name="Bergelson J."/>
        </authorList>
    </citation>
    <scope>NUCLEOTIDE SEQUENCE [LARGE SCALE GENOMIC DNA]</scope>
    <source>
        <strain evidence="6 7">MEJ076</strain>
    </source>
</reference>
<dbReference type="Gene3D" id="3.90.76.10">
    <property type="entry name" value="Dipeptide-binding Protein, Domain 1"/>
    <property type="match status" value="1"/>
</dbReference>
<evidence type="ECO:0000256" key="4">
    <source>
        <dbReference type="ARBA" id="ARBA00022729"/>
    </source>
</evidence>
<dbReference type="InterPro" id="IPR030678">
    <property type="entry name" value="Peptide/Ni-bd"/>
</dbReference>
<organism evidence="6 7">
    <name type="scientific">Agrobacterium tumefaciens</name>
    <dbReference type="NCBI Taxonomy" id="358"/>
    <lineage>
        <taxon>Bacteria</taxon>
        <taxon>Pseudomonadati</taxon>
        <taxon>Pseudomonadota</taxon>
        <taxon>Alphaproteobacteria</taxon>
        <taxon>Hyphomicrobiales</taxon>
        <taxon>Rhizobiaceae</taxon>
        <taxon>Rhizobium/Agrobacterium group</taxon>
        <taxon>Agrobacterium</taxon>
        <taxon>Agrobacterium tumefaciens complex</taxon>
    </lineage>
</organism>
<dbReference type="AlphaFoldDB" id="A0A0D0KZQ4"/>
<evidence type="ECO:0000313" key="6">
    <source>
        <dbReference type="EMBL" id="KIQ05561.1"/>
    </source>
</evidence>
<protein>
    <submittedName>
        <fullName evidence="6">Peptide ABC transporter substrate-binding protein</fullName>
    </submittedName>
</protein>
<dbReference type="SUPFAM" id="SSF53850">
    <property type="entry name" value="Periplasmic binding protein-like II"/>
    <property type="match status" value="1"/>
</dbReference>
<evidence type="ECO:0000259" key="5">
    <source>
        <dbReference type="Pfam" id="PF00496"/>
    </source>
</evidence>
<accession>A0A0D0KZQ4</accession>
<dbReference type="InterPro" id="IPR000914">
    <property type="entry name" value="SBP_5_dom"/>
</dbReference>